<name>A0A8S5TK68_9CAUD</name>
<dbReference type="EMBL" id="BK032842">
    <property type="protein sequence ID" value="DAF63520.1"/>
    <property type="molecule type" value="Genomic_DNA"/>
</dbReference>
<sequence length="163" mass="19025">MADSFNWRNSALRAYSITKFQIRKIHFLKNLLGIDEETYREMLRSFDVSSSKNLTYTEAKILLEILEDNAEKANLWVKRGLKYDDPARAPFMASGAQRRMIEGLWRELSYKDSDIFAKQSLRKFLKQKFNVEDTSFLTKEKATKVIQAITRMERNLKDAAASV</sequence>
<dbReference type="Pfam" id="PF06252">
    <property type="entry name" value="GemA"/>
    <property type="match status" value="1"/>
</dbReference>
<protein>
    <recommendedName>
        <fullName evidence="2">Regulatory protein GemA</fullName>
    </recommendedName>
</protein>
<evidence type="ECO:0008006" key="2">
    <source>
        <dbReference type="Google" id="ProtNLM"/>
    </source>
</evidence>
<accession>A0A8S5TK68</accession>
<evidence type="ECO:0000313" key="1">
    <source>
        <dbReference type="EMBL" id="DAF63520.1"/>
    </source>
</evidence>
<dbReference type="InterPro" id="IPR009363">
    <property type="entry name" value="Phage_Mu_Gp16"/>
</dbReference>
<organism evidence="1">
    <name type="scientific">Siphoviridae sp. ctwQT14</name>
    <dbReference type="NCBI Taxonomy" id="2827971"/>
    <lineage>
        <taxon>Viruses</taxon>
        <taxon>Duplodnaviria</taxon>
        <taxon>Heunggongvirae</taxon>
        <taxon>Uroviricota</taxon>
        <taxon>Caudoviricetes</taxon>
    </lineage>
</organism>
<reference evidence="1" key="1">
    <citation type="journal article" date="2021" name="Proc. Natl. Acad. Sci. U.S.A.">
        <title>A Catalog of Tens of Thousands of Viruses from Human Metagenomes Reveals Hidden Associations with Chronic Diseases.</title>
        <authorList>
            <person name="Tisza M.J."/>
            <person name="Buck C.B."/>
        </authorList>
    </citation>
    <scope>NUCLEOTIDE SEQUENCE</scope>
    <source>
        <strain evidence="1">CtwQT14</strain>
    </source>
</reference>
<proteinExistence type="predicted"/>